<protein>
    <submittedName>
        <fullName evidence="2">Phosphotransferase</fullName>
    </submittedName>
</protein>
<dbReference type="AlphaFoldDB" id="A0A6M1LD58"/>
<keyword evidence="3" id="KW-1185">Reference proteome</keyword>
<dbReference type="Pfam" id="PF01636">
    <property type="entry name" value="APH"/>
    <property type="match status" value="1"/>
</dbReference>
<proteinExistence type="predicted"/>
<name>A0A6M1LD58_9ACTN</name>
<dbReference type="Gene3D" id="3.90.1200.10">
    <property type="match status" value="1"/>
</dbReference>
<sequence>MKVPFHESGEDRVRASARFQEAACAAGVPAPAVRRATDGRVLARVGGRQVRVYEWVDLDAPDPGVDPGLVGAAVAAIHRVVIPAGGHVDPWYIAPVGAPAWDRLVERLRQAGAPFAGRLAALRDELVALESWLEQPVTLRTCHRDLWADNILPTAQGGVCVIDWENSGPADPGQELACVLFEFGRSDPGRARALMSAYAAGSGPATVARPGDFSMLIAQLGHIAEIAATDWLEPNVRNPDRASAAAWIGEILDEPHTREVLGALIHAVSGTTPPGQPGP</sequence>
<keyword evidence="2" id="KW-0808">Transferase</keyword>
<evidence type="ECO:0000313" key="3">
    <source>
        <dbReference type="Proteomes" id="UP000478148"/>
    </source>
</evidence>
<evidence type="ECO:0000259" key="1">
    <source>
        <dbReference type="Pfam" id="PF01636"/>
    </source>
</evidence>
<evidence type="ECO:0000313" key="2">
    <source>
        <dbReference type="EMBL" id="NGM16228.1"/>
    </source>
</evidence>
<dbReference type="EMBL" id="SAIY01000014">
    <property type="protein sequence ID" value="NGM16228.1"/>
    <property type="molecule type" value="Genomic_DNA"/>
</dbReference>
<dbReference type="InterPro" id="IPR002575">
    <property type="entry name" value="Aminoglycoside_PTrfase"/>
</dbReference>
<reference evidence="2 3" key="1">
    <citation type="submission" date="2020-02" db="EMBL/GenBank/DDBJ databases">
        <title>Draft Genome Sequence of Verrucosispora sp. Strain CWR15, Isolated from Gulf of Mexico Sponge.</title>
        <authorList>
            <person name="Kennedy S.J."/>
            <person name="Cella E."/>
            <person name="Azarian T."/>
            <person name="Baker B.J."/>
            <person name="Shaw L.N."/>
        </authorList>
    </citation>
    <scope>NUCLEOTIDE SEQUENCE [LARGE SCALE GENOMIC DNA]</scope>
    <source>
        <strain evidence="2 3">CWR15</strain>
    </source>
</reference>
<dbReference type="Proteomes" id="UP000478148">
    <property type="component" value="Unassembled WGS sequence"/>
</dbReference>
<feature type="domain" description="Aminoglycoside phosphotransferase" evidence="1">
    <location>
        <begin position="9"/>
        <end position="199"/>
    </location>
</feature>
<comment type="caution">
    <text evidence="2">The sequence shown here is derived from an EMBL/GenBank/DDBJ whole genome shotgun (WGS) entry which is preliminary data.</text>
</comment>
<dbReference type="GO" id="GO:0016740">
    <property type="term" value="F:transferase activity"/>
    <property type="evidence" value="ECO:0007669"/>
    <property type="project" value="UniProtKB-KW"/>
</dbReference>
<dbReference type="SUPFAM" id="SSF56112">
    <property type="entry name" value="Protein kinase-like (PK-like)"/>
    <property type="match status" value="1"/>
</dbReference>
<gene>
    <name evidence="2" type="ORF">ENC19_28205</name>
</gene>
<dbReference type="InterPro" id="IPR011009">
    <property type="entry name" value="Kinase-like_dom_sf"/>
</dbReference>
<organism evidence="2 3">
    <name type="scientific">Verrucosispora sioxanthis</name>
    <dbReference type="NCBI Taxonomy" id="2499994"/>
    <lineage>
        <taxon>Bacteria</taxon>
        <taxon>Bacillati</taxon>
        <taxon>Actinomycetota</taxon>
        <taxon>Actinomycetes</taxon>
        <taxon>Micromonosporales</taxon>
        <taxon>Micromonosporaceae</taxon>
        <taxon>Micromonospora</taxon>
    </lineage>
</organism>
<accession>A0A6M1LD58</accession>